<dbReference type="EMBL" id="JBHSQK010000011">
    <property type="protein sequence ID" value="MFC5947933.1"/>
    <property type="molecule type" value="Genomic_DNA"/>
</dbReference>
<name>A0ABW1I2U3_9PSEU</name>
<dbReference type="RefSeq" id="WP_379564995.1">
    <property type="nucleotide sequence ID" value="NZ_JBHSQK010000011.1"/>
</dbReference>
<sequence>MDLLQRRLRRRQASGQRLDDRSAVPNLQHQPVLVAKQQGGVRAKRENRARASASRPRRVTTRAR</sequence>
<evidence type="ECO:0000313" key="3">
    <source>
        <dbReference type="Proteomes" id="UP001596119"/>
    </source>
</evidence>
<feature type="compositionally biased region" description="Basic residues" evidence="1">
    <location>
        <begin position="55"/>
        <end position="64"/>
    </location>
</feature>
<feature type="region of interest" description="Disordered" evidence="1">
    <location>
        <begin position="1"/>
        <end position="64"/>
    </location>
</feature>
<evidence type="ECO:0000256" key="1">
    <source>
        <dbReference type="SAM" id="MobiDB-lite"/>
    </source>
</evidence>
<keyword evidence="3" id="KW-1185">Reference proteome</keyword>
<feature type="compositionally biased region" description="Basic residues" evidence="1">
    <location>
        <begin position="1"/>
        <end position="12"/>
    </location>
</feature>
<organism evidence="2 3">
    <name type="scientific">Pseudonocardia lutea</name>
    <dbReference type="NCBI Taxonomy" id="2172015"/>
    <lineage>
        <taxon>Bacteria</taxon>
        <taxon>Bacillati</taxon>
        <taxon>Actinomycetota</taxon>
        <taxon>Actinomycetes</taxon>
        <taxon>Pseudonocardiales</taxon>
        <taxon>Pseudonocardiaceae</taxon>
        <taxon>Pseudonocardia</taxon>
    </lineage>
</organism>
<dbReference type="Proteomes" id="UP001596119">
    <property type="component" value="Unassembled WGS sequence"/>
</dbReference>
<accession>A0ABW1I2U3</accession>
<evidence type="ECO:0000313" key="2">
    <source>
        <dbReference type="EMBL" id="MFC5947933.1"/>
    </source>
</evidence>
<comment type="caution">
    <text evidence="2">The sequence shown here is derived from an EMBL/GenBank/DDBJ whole genome shotgun (WGS) entry which is preliminary data.</text>
</comment>
<reference evidence="3" key="1">
    <citation type="journal article" date="2019" name="Int. J. Syst. Evol. Microbiol.">
        <title>The Global Catalogue of Microorganisms (GCM) 10K type strain sequencing project: providing services to taxonomists for standard genome sequencing and annotation.</title>
        <authorList>
            <consortium name="The Broad Institute Genomics Platform"/>
            <consortium name="The Broad Institute Genome Sequencing Center for Infectious Disease"/>
            <person name="Wu L."/>
            <person name="Ma J."/>
        </authorList>
    </citation>
    <scope>NUCLEOTIDE SEQUENCE [LARGE SCALE GENOMIC DNA]</scope>
    <source>
        <strain evidence="3">CGMCC 4.7397</strain>
    </source>
</reference>
<proteinExistence type="predicted"/>
<gene>
    <name evidence="2" type="ORF">ACFQH9_06565</name>
</gene>
<protein>
    <submittedName>
        <fullName evidence="2">Uncharacterized protein</fullName>
    </submittedName>
</protein>